<accession>A0ABS5U818</accession>
<feature type="domain" description="Ice-binding protein C-terminal" evidence="1">
    <location>
        <begin position="169"/>
        <end position="193"/>
    </location>
</feature>
<gene>
    <name evidence="2" type="ORF">KJB30_08485</name>
</gene>
<dbReference type="EMBL" id="JAHDYS010000006">
    <property type="protein sequence ID" value="MBT1071816.1"/>
    <property type="molecule type" value="Genomic_DNA"/>
</dbReference>
<sequence>MASLPEEWRTNWDLTSWNSVMNGNFALMQASSYLQTSTNFTTTIPLSSSSRPISLSYDYAVASDALNSPYNTVAYFRLELVAKNFNESRKYYLVYSEPMWSATPQKQVFTGTVKLSEDYFLRGIGPTAESYDEQFEIWVSFWNPFGYNYIVGIDNIDLEVLPANSNAAPVPEPASCILLVAGLAGVGIYARRKRSMKLA</sequence>
<evidence type="ECO:0000259" key="1">
    <source>
        <dbReference type="Pfam" id="PF07589"/>
    </source>
</evidence>
<dbReference type="Proteomes" id="UP000784128">
    <property type="component" value="Unassembled WGS sequence"/>
</dbReference>
<reference evidence="2 3" key="1">
    <citation type="submission" date="2021-05" db="EMBL/GenBank/DDBJ databases">
        <title>The draft genome of Geobacter chapellei DSM 13688.</title>
        <authorList>
            <person name="Xu Z."/>
            <person name="Masuda Y."/>
            <person name="Itoh H."/>
            <person name="Senoo K."/>
        </authorList>
    </citation>
    <scope>NUCLEOTIDE SEQUENCE [LARGE SCALE GENOMIC DNA]</scope>
    <source>
        <strain evidence="2 3">DSM 13688</strain>
    </source>
</reference>
<evidence type="ECO:0000313" key="3">
    <source>
        <dbReference type="Proteomes" id="UP000784128"/>
    </source>
</evidence>
<organism evidence="2 3">
    <name type="scientific">Pelotalea chapellei</name>
    <dbReference type="NCBI Taxonomy" id="44671"/>
    <lineage>
        <taxon>Bacteria</taxon>
        <taxon>Pseudomonadati</taxon>
        <taxon>Thermodesulfobacteriota</taxon>
        <taxon>Desulfuromonadia</taxon>
        <taxon>Geobacterales</taxon>
        <taxon>Geobacteraceae</taxon>
        <taxon>Pelotalea</taxon>
    </lineage>
</organism>
<name>A0ABS5U818_9BACT</name>
<dbReference type="InterPro" id="IPR013424">
    <property type="entry name" value="Ice-binding_C"/>
</dbReference>
<protein>
    <submittedName>
        <fullName evidence="2">PEP-CTERM sorting domain-containing protein</fullName>
    </submittedName>
</protein>
<proteinExistence type="predicted"/>
<evidence type="ECO:0000313" key="2">
    <source>
        <dbReference type="EMBL" id="MBT1071816.1"/>
    </source>
</evidence>
<keyword evidence="3" id="KW-1185">Reference proteome</keyword>
<dbReference type="Pfam" id="PF07589">
    <property type="entry name" value="PEP-CTERM"/>
    <property type="match status" value="1"/>
</dbReference>
<comment type="caution">
    <text evidence="2">The sequence shown here is derived from an EMBL/GenBank/DDBJ whole genome shotgun (WGS) entry which is preliminary data.</text>
</comment>
<dbReference type="NCBIfam" id="TIGR02595">
    <property type="entry name" value="PEP_CTERM"/>
    <property type="match status" value="1"/>
</dbReference>